<dbReference type="RefSeq" id="WP_101028861.1">
    <property type="nucleotide sequence ID" value="NZ_CABMMZ010000039.1"/>
</dbReference>
<protein>
    <submittedName>
        <fullName evidence="1">Uncharacterized protein</fullName>
    </submittedName>
</protein>
<evidence type="ECO:0000313" key="2">
    <source>
        <dbReference type="Proteomes" id="UP000233425"/>
    </source>
</evidence>
<organism evidence="1 2">
    <name type="scientific">Ruminococcus bromii</name>
    <dbReference type="NCBI Taxonomy" id="40518"/>
    <lineage>
        <taxon>Bacteria</taxon>
        <taxon>Bacillati</taxon>
        <taxon>Bacillota</taxon>
        <taxon>Clostridia</taxon>
        <taxon>Eubacteriales</taxon>
        <taxon>Oscillospiraceae</taxon>
        <taxon>Ruminococcus</taxon>
    </lineage>
</organism>
<dbReference type="EMBL" id="NNSR01000039">
    <property type="protein sequence ID" value="PKD31418.1"/>
    <property type="molecule type" value="Genomic_DNA"/>
</dbReference>
<comment type="caution">
    <text evidence="1">The sequence shown here is derived from an EMBL/GenBank/DDBJ whole genome shotgun (WGS) entry which is preliminary data.</text>
</comment>
<keyword evidence="2" id="KW-1185">Reference proteome</keyword>
<evidence type="ECO:0000313" key="1">
    <source>
        <dbReference type="EMBL" id="PKD31418.1"/>
    </source>
</evidence>
<name>A0A2N0UWV3_9FIRM</name>
<dbReference type="AlphaFoldDB" id="A0A2N0UWV3"/>
<reference evidence="1" key="1">
    <citation type="journal article" date="2018" name="Environ. Microbiol.">
        <title>Sporulation capability and amylosome conservation among diverse human colonic and rumen isolates of the keystone starch-degrader Ruminococcus bromii.</title>
        <authorList>
            <person name="Mukhopadhya I."/>
            <person name="Morais S."/>
            <person name="Laverde-Gomez J."/>
            <person name="Sheridan P.O."/>
            <person name="Walker A.W."/>
            <person name="Kelly W."/>
            <person name="Klieve A.V."/>
            <person name="Ouwerkerk D."/>
            <person name="Duncan S.H."/>
            <person name="Louis P."/>
            <person name="Koropatkin N."/>
            <person name="Cockburn D."/>
            <person name="Kibler R."/>
            <person name="Cooper P.J."/>
            <person name="Sandoval C."/>
            <person name="Crost E."/>
            <person name="Juge N."/>
            <person name="Bayer E.A."/>
            <person name="Flint H.J."/>
        </authorList>
    </citation>
    <scope>NUCLEOTIDE SEQUENCE [LARGE SCALE GENOMIC DNA]</scope>
    <source>
        <strain evidence="1">ATCC 27255</strain>
    </source>
</reference>
<dbReference type="Proteomes" id="UP000233425">
    <property type="component" value="Unassembled WGS sequence"/>
</dbReference>
<gene>
    <name evidence="1" type="ORF">RBATCC27255_00798</name>
</gene>
<accession>A0A2N0UWV3</accession>
<proteinExistence type="predicted"/>
<sequence>MKDRKFTFDSENLAFPEIHTGKVKQNDVAEDNTDSTVVYDTVAVPEVHLKKHKHKKQKKDNE</sequence>